<feature type="signal peptide" evidence="1">
    <location>
        <begin position="1"/>
        <end position="24"/>
    </location>
</feature>
<dbReference type="AlphaFoldDB" id="A0A2S7VPX7"/>
<evidence type="ECO:0000313" key="3">
    <source>
        <dbReference type="Proteomes" id="UP000238707"/>
    </source>
</evidence>
<name>A0A2S7VPX7_9VIBR</name>
<dbReference type="Proteomes" id="UP000238707">
    <property type="component" value="Unassembled WGS sequence"/>
</dbReference>
<evidence type="ECO:0000313" key="2">
    <source>
        <dbReference type="EMBL" id="PQJ64204.1"/>
    </source>
</evidence>
<reference evidence="2 3" key="1">
    <citation type="submission" date="2016-12" db="EMBL/GenBank/DDBJ databases">
        <title>Diversity of luminous bacteria.</title>
        <authorList>
            <person name="Yoshizawa S."/>
            <person name="Kogure K."/>
        </authorList>
    </citation>
    <scope>NUCLEOTIDE SEQUENCE [LARGE SCALE GENOMIC DNA]</scope>
    <source>
        <strain evidence="2 3">LC2-408</strain>
    </source>
</reference>
<dbReference type="RefSeq" id="WP_105023831.1">
    <property type="nucleotide sequence ID" value="NZ_MSCI01000001.1"/>
</dbReference>
<sequence>MIKNYKKSIALVALAVSSSFPALAAVDASRTFVWQGEVPPAPTGAKYRIASPTGNEPAAGKLDFNVDTDGTVTLKNATDIAFNVFELGANNKPNLTKVIKYKYELTSLKISNSSNMMKEQGAKGYFEITANGKPLAKNAQSSEVSGTTTLSVKGHASNKGGVPAAGDYVSVYAAVVVSDAGM</sequence>
<evidence type="ECO:0008006" key="4">
    <source>
        <dbReference type="Google" id="ProtNLM"/>
    </source>
</evidence>
<evidence type="ECO:0000256" key="1">
    <source>
        <dbReference type="SAM" id="SignalP"/>
    </source>
</evidence>
<dbReference type="EMBL" id="MSCI01000001">
    <property type="protein sequence ID" value="PQJ64204.1"/>
    <property type="molecule type" value="Genomic_DNA"/>
</dbReference>
<protein>
    <recommendedName>
        <fullName evidence="4">Adhesin</fullName>
    </recommendedName>
</protein>
<comment type="caution">
    <text evidence="2">The sequence shown here is derived from an EMBL/GenBank/DDBJ whole genome shotgun (WGS) entry which is preliminary data.</text>
</comment>
<keyword evidence="3" id="KW-1185">Reference proteome</keyword>
<gene>
    <name evidence="2" type="ORF">BTO10_05285</name>
</gene>
<proteinExistence type="predicted"/>
<organism evidence="2 3">
    <name type="scientific">Vibrio chagasii</name>
    <dbReference type="NCBI Taxonomy" id="170679"/>
    <lineage>
        <taxon>Bacteria</taxon>
        <taxon>Pseudomonadati</taxon>
        <taxon>Pseudomonadota</taxon>
        <taxon>Gammaproteobacteria</taxon>
        <taxon>Vibrionales</taxon>
        <taxon>Vibrionaceae</taxon>
        <taxon>Vibrio</taxon>
    </lineage>
</organism>
<accession>A0A2S7VPX7</accession>
<keyword evidence="1" id="KW-0732">Signal</keyword>
<feature type="chain" id="PRO_5015460256" description="Adhesin" evidence="1">
    <location>
        <begin position="25"/>
        <end position="182"/>
    </location>
</feature>